<evidence type="ECO:0000256" key="2">
    <source>
        <dbReference type="ARBA" id="ARBA00023002"/>
    </source>
</evidence>
<name>A0A1X1WPW2_MYCIR</name>
<dbReference type="FunFam" id="3.40.50.720:FF:000084">
    <property type="entry name" value="Short-chain dehydrogenase reductase"/>
    <property type="match status" value="1"/>
</dbReference>
<comment type="similarity">
    <text evidence="1">Belongs to the short-chain dehydrogenases/reductases (SDR) family.</text>
</comment>
<dbReference type="GO" id="GO:0016491">
    <property type="term" value="F:oxidoreductase activity"/>
    <property type="evidence" value="ECO:0007669"/>
    <property type="project" value="UniProtKB-KW"/>
</dbReference>
<evidence type="ECO:0000313" key="3">
    <source>
        <dbReference type="EMBL" id="ORV88588.1"/>
    </source>
</evidence>
<dbReference type="PROSITE" id="PS00061">
    <property type="entry name" value="ADH_SHORT"/>
    <property type="match status" value="1"/>
</dbReference>
<keyword evidence="2" id="KW-0560">Oxidoreductase</keyword>
<dbReference type="PANTHER" id="PTHR43180:SF66">
    <property type="entry name" value="SHORT-CHAIN DEHYDROGENASE_REDUCTASE FAMILY PROTEIN"/>
    <property type="match status" value="1"/>
</dbReference>
<dbReference type="Pfam" id="PF13561">
    <property type="entry name" value="adh_short_C2"/>
    <property type="match status" value="1"/>
</dbReference>
<dbReference type="PANTHER" id="PTHR43180">
    <property type="entry name" value="3-OXOACYL-(ACYL-CARRIER-PROTEIN) REDUCTASE (AFU_ORTHOLOGUE AFUA_6G11210)"/>
    <property type="match status" value="1"/>
</dbReference>
<dbReference type="PRINTS" id="PR00080">
    <property type="entry name" value="SDRFAMILY"/>
</dbReference>
<dbReference type="InterPro" id="IPR020904">
    <property type="entry name" value="Sc_DH/Rdtase_CS"/>
</dbReference>
<organism evidence="3 4">
    <name type="scientific">Mycolicibacterium iranicum</name>
    <name type="common">Mycobacterium iranicum</name>
    <dbReference type="NCBI Taxonomy" id="912594"/>
    <lineage>
        <taxon>Bacteria</taxon>
        <taxon>Bacillati</taxon>
        <taxon>Actinomycetota</taxon>
        <taxon>Actinomycetes</taxon>
        <taxon>Mycobacteriales</taxon>
        <taxon>Mycobacteriaceae</taxon>
        <taxon>Mycolicibacterium</taxon>
    </lineage>
</organism>
<dbReference type="Proteomes" id="UP000193622">
    <property type="component" value="Unassembled WGS sequence"/>
</dbReference>
<reference evidence="3 4" key="1">
    <citation type="submission" date="2016-01" db="EMBL/GenBank/DDBJ databases">
        <title>The new phylogeny of the genus Mycobacterium.</title>
        <authorList>
            <person name="Tarcisio F."/>
            <person name="Conor M."/>
            <person name="Antonella G."/>
            <person name="Elisabetta G."/>
            <person name="Giulia F.S."/>
            <person name="Sara T."/>
            <person name="Anna F."/>
            <person name="Clotilde B."/>
            <person name="Roberto B."/>
            <person name="Veronica D.S."/>
            <person name="Fabio R."/>
            <person name="Monica P."/>
            <person name="Olivier J."/>
            <person name="Enrico T."/>
            <person name="Nicola S."/>
        </authorList>
    </citation>
    <scope>NUCLEOTIDE SEQUENCE [LARGE SCALE GENOMIC DNA]</scope>
    <source>
        <strain evidence="3 4">DSM 45541</strain>
    </source>
</reference>
<dbReference type="RefSeq" id="WP_085174272.1">
    <property type="nucleotide sequence ID" value="NZ_LQPC01000028.1"/>
</dbReference>
<gene>
    <name evidence="3" type="ORF">AWC12_11775</name>
</gene>
<dbReference type="Gene3D" id="3.40.50.720">
    <property type="entry name" value="NAD(P)-binding Rossmann-like Domain"/>
    <property type="match status" value="1"/>
</dbReference>
<accession>A0A1X1WPW2</accession>
<dbReference type="PRINTS" id="PR00081">
    <property type="entry name" value="GDHRDH"/>
</dbReference>
<dbReference type="InterPro" id="IPR036291">
    <property type="entry name" value="NAD(P)-bd_dom_sf"/>
</dbReference>
<evidence type="ECO:0000313" key="4">
    <source>
        <dbReference type="Proteomes" id="UP000193622"/>
    </source>
</evidence>
<dbReference type="SUPFAM" id="SSF51735">
    <property type="entry name" value="NAD(P)-binding Rossmann-fold domains"/>
    <property type="match status" value="1"/>
</dbReference>
<dbReference type="AlphaFoldDB" id="A0A1X1WPW2"/>
<comment type="caution">
    <text evidence="3">The sequence shown here is derived from an EMBL/GenBank/DDBJ whole genome shotgun (WGS) entry which is preliminary data.</text>
</comment>
<dbReference type="InterPro" id="IPR002347">
    <property type="entry name" value="SDR_fam"/>
</dbReference>
<protein>
    <submittedName>
        <fullName evidence="3">Short-chain dehydrogenase</fullName>
    </submittedName>
</protein>
<proteinExistence type="inferred from homology"/>
<dbReference type="EMBL" id="LQPC01000028">
    <property type="protein sequence ID" value="ORV88588.1"/>
    <property type="molecule type" value="Genomic_DNA"/>
</dbReference>
<evidence type="ECO:0000256" key="1">
    <source>
        <dbReference type="ARBA" id="ARBA00006484"/>
    </source>
</evidence>
<dbReference type="CDD" id="cd05233">
    <property type="entry name" value="SDR_c"/>
    <property type="match status" value="1"/>
</dbReference>
<sequence>MQYLDKKVAVITGASGSIGRASVEAFKREGATVVAVDIQGEAPAADLFLTADLTNEPEVKALYNTVAEKYGRIDVLFNNAGIALPEDGSVLETEVEVFNRLLKVNTLSVFLCCKHGLRHLIRNGGGSVVNTASLVASMGSAASQIAYTASKGAVLSLTREIAVEFAKKGVKINAISPGPVETPLLDTLFSPDQKARRLIHVPYGRFAQAKEIAEAAVFLASDASSYVNGTEFRVDGGITAAYVTAEGDPVPAP</sequence>